<comment type="cofactor">
    <cofactor evidence="1 9">
        <name>Mg(2+)</name>
        <dbReference type="ChEBI" id="CHEBI:18420"/>
    </cofactor>
</comment>
<accession>A0A261FC18</accession>
<dbReference type="AlphaFoldDB" id="A0A261FC18"/>
<feature type="domain" description="OBG-type G" evidence="11">
    <location>
        <begin position="169"/>
        <end position="349"/>
    </location>
</feature>
<dbReference type="GO" id="GO:0042254">
    <property type="term" value="P:ribosome biogenesis"/>
    <property type="evidence" value="ECO:0007669"/>
    <property type="project" value="UniProtKB-UniRule"/>
</dbReference>
<dbReference type="InterPro" id="IPR036726">
    <property type="entry name" value="GTP1_OBG_dom_sf"/>
</dbReference>
<feature type="binding site" evidence="9">
    <location>
        <position position="182"/>
    </location>
    <ligand>
        <name>Mg(2+)</name>
        <dbReference type="ChEBI" id="CHEBI:18420"/>
    </ligand>
</feature>
<dbReference type="Gene3D" id="2.70.210.12">
    <property type="entry name" value="GTP1/OBG domain"/>
    <property type="match status" value="1"/>
</dbReference>
<evidence type="ECO:0000256" key="5">
    <source>
        <dbReference type="ARBA" id="ARBA00022741"/>
    </source>
</evidence>
<feature type="binding site" evidence="9">
    <location>
        <begin position="200"/>
        <end position="204"/>
    </location>
    <ligand>
        <name>GTP</name>
        <dbReference type="ChEBI" id="CHEBI:37565"/>
    </ligand>
</feature>
<evidence type="ECO:0000256" key="7">
    <source>
        <dbReference type="ARBA" id="ARBA00022842"/>
    </source>
</evidence>
<feature type="domain" description="Obg" evidence="13">
    <location>
        <begin position="2"/>
        <end position="168"/>
    </location>
</feature>
<evidence type="ECO:0000259" key="11">
    <source>
        <dbReference type="PROSITE" id="PS51710"/>
    </source>
</evidence>
<dbReference type="PANTHER" id="PTHR11702:SF31">
    <property type="entry name" value="MITOCHONDRIAL RIBOSOME-ASSOCIATED GTPASE 2"/>
    <property type="match status" value="1"/>
</dbReference>
<evidence type="ECO:0000256" key="8">
    <source>
        <dbReference type="ARBA" id="ARBA00023134"/>
    </source>
</evidence>
<keyword evidence="8 9" id="KW-0342">GTP-binding</keyword>
<dbReference type="InterPro" id="IPR031167">
    <property type="entry name" value="G_OBG"/>
</dbReference>
<dbReference type="Proteomes" id="UP000228976">
    <property type="component" value="Unassembled WGS sequence"/>
</dbReference>
<dbReference type="EMBL" id="MWWU01000001">
    <property type="protein sequence ID" value="OZG56700.1"/>
    <property type="molecule type" value="Genomic_DNA"/>
</dbReference>
<keyword evidence="4 9" id="KW-0479">Metal-binding</keyword>
<dbReference type="PROSITE" id="PS51883">
    <property type="entry name" value="OBG"/>
    <property type="match status" value="1"/>
</dbReference>
<dbReference type="InterPro" id="IPR006169">
    <property type="entry name" value="GTP1_OBG_dom"/>
</dbReference>
<evidence type="ECO:0000256" key="6">
    <source>
        <dbReference type="ARBA" id="ARBA00022801"/>
    </source>
</evidence>
<gene>
    <name evidence="9" type="primary">obg</name>
    <name evidence="14" type="ORF">AEAE_0007</name>
</gene>
<dbReference type="NCBIfam" id="NF008955">
    <property type="entry name" value="PRK12297.1"/>
    <property type="match status" value="1"/>
</dbReference>
<dbReference type="PROSITE" id="PS51710">
    <property type="entry name" value="G_OBG"/>
    <property type="match status" value="1"/>
</dbReference>
<dbReference type="GO" id="GO:0003924">
    <property type="term" value="F:GTPase activity"/>
    <property type="evidence" value="ECO:0007669"/>
    <property type="project" value="UniProtKB-UniRule"/>
</dbReference>
<keyword evidence="6 9" id="KW-0378">Hydrolase</keyword>
<dbReference type="PROSITE" id="PS51881">
    <property type="entry name" value="OCT"/>
    <property type="match status" value="1"/>
</dbReference>
<dbReference type="OrthoDB" id="9807318at2"/>
<dbReference type="InterPro" id="IPR036346">
    <property type="entry name" value="GTP-bd_prot_GTP1/OBG_C_sf"/>
</dbReference>
<feature type="binding site" evidence="9">
    <location>
        <begin position="175"/>
        <end position="182"/>
    </location>
    <ligand>
        <name>GTP</name>
        <dbReference type="ChEBI" id="CHEBI:37565"/>
    </ligand>
</feature>
<evidence type="ECO:0000313" key="14">
    <source>
        <dbReference type="EMBL" id="OZG56700.1"/>
    </source>
</evidence>
<dbReference type="EC" id="3.6.5.-" evidence="9"/>
<dbReference type="Gene3D" id="3.30.300.350">
    <property type="entry name" value="GTP-binding protein OBG, C-terminal domain"/>
    <property type="match status" value="1"/>
</dbReference>
<feature type="binding site" evidence="9">
    <location>
        <begin position="330"/>
        <end position="332"/>
    </location>
    <ligand>
        <name>GTP</name>
        <dbReference type="ChEBI" id="CHEBI:37565"/>
    </ligand>
</feature>
<evidence type="ECO:0000259" key="13">
    <source>
        <dbReference type="PROSITE" id="PS51883"/>
    </source>
</evidence>
<dbReference type="Gene3D" id="3.40.50.300">
    <property type="entry name" value="P-loop containing nucleotide triphosphate hydrolases"/>
    <property type="match status" value="1"/>
</dbReference>
<feature type="binding site" evidence="9">
    <location>
        <begin position="301"/>
        <end position="304"/>
    </location>
    <ligand>
        <name>GTP</name>
        <dbReference type="ChEBI" id="CHEBI:37565"/>
    </ligand>
</feature>
<dbReference type="Pfam" id="PF01926">
    <property type="entry name" value="MMR_HSR1"/>
    <property type="match status" value="1"/>
</dbReference>
<dbReference type="Pfam" id="PF09269">
    <property type="entry name" value="DUF1967"/>
    <property type="match status" value="1"/>
</dbReference>
<dbReference type="PRINTS" id="PR00326">
    <property type="entry name" value="GTP1OBG"/>
</dbReference>
<name>A0A261FC18_9BIFI</name>
<dbReference type="NCBIfam" id="NF008956">
    <property type="entry name" value="PRK12299.1"/>
    <property type="match status" value="1"/>
</dbReference>
<dbReference type="FunFam" id="2.70.210.12:FF:000001">
    <property type="entry name" value="GTPase Obg"/>
    <property type="match status" value="1"/>
</dbReference>
<dbReference type="GO" id="GO:0005737">
    <property type="term" value="C:cytoplasm"/>
    <property type="evidence" value="ECO:0007669"/>
    <property type="project" value="UniProtKB-SubCell"/>
</dbReference>
<dbReference type="InterPro" id="IPR006074">
    <property type="entry name" value="GTP1-OBG_CS"/>
</dbReference>
<dbReference type="PANTHER" id="PTHR11702">
    <property type="entry name" value="DEVELOPMENTALLY REGULATED GTP-BINDING PROTEIN-RELATED"/>
    <property type="match status" value="1"/>
</dbReference>
<reference evidence="14 15" key="1">
    <citation type="journal article" date="2017" name="BMC Genomics">
        <title>Comparative genomic and phylogenomic analyses of the Bifidobacteriaceae family.</title>
        <authorList>
            <person name="Lugli G.A."/>
            <person name="Milani C."/>
            <person name="Turroni F."/>
            <person name="Duranti S."/>
            <person name="Mancabelli L."/>
            <person name="Mangifesta M."/>
            <person name="Ferrario C."/>
            <person name="Modesto M."/>
            <person name="Mattarelli P."/>
            <person name="Jiri K."/>
            <person name="van Sinderen D."/>
            <person name="Ventura M."/>
        </authorList>
    </citation>
    <scope>NUCLEOTIDE SEQUENCE [LARGE SCALE GENOMIC DNA]</scope>
    <source>
        <strain evidence="14 15">LMG 21773</strain>
    </source>
</reference>
<dbReference type="HAMAP" id="MF_01454">
    <property type="entry name" value="GTPase_Obg"/>
    <property type="match status" value="1"/>
</dbReference>
<protein>
    <recommendedName>
        <fullName evidence="9">GTPase Obg</fullName>
        <ecNumber evidence="9">3.6.5.-</ecNumber>
    </recommendedName>
    <alternativeName>
        <fullName evidence="9">GTP-binding protein Obg</fullName>
    </alternativeName>
</protein>
<evidence type="ECO:0000256" key="2">
    <source>
        <dbReference type="ARBA" id="ARBA00007699"/>
    </source>
</evidence>
<dbReference type="InterPro" id="IPR027417">
    <property type="entry name" value="P-loop_NTPase"/>
</dbReference>
<feature type="compositionally biased region" description="Basic and acidic residues" evidence="10">
    <location>
        <begin position="502"/>
        <end position="528"/>
    </location>
</feature>
<evidence type="ECO:0000313" key="15">
    <source>
        <dbReference type="Proteomes" id="UP000228976"/>
    </source>
</evidence>
<evidence type="ECO:0000256" key="1">
    <source>
        <dbReference type="ARBA" id="ARBA00001946"/>
    </source>
</evidence>
<evidence type="ECO:0000256" key="10">
    <source>
        <dbReference type="SAM" id="MobiDB-lite"/>
    </source>
</evidence>
<evidence type="ECO:0000259" key="12">
    <source>
        <dbReference type="PROSITE" id="PS51881"/>
    </source>
</evidence>
<evidence type="ECO:0000256" key="9">
    <source>
        <dbReference type="HAMAP-Rule" id="MF_01454"/>
    </source>
</evidence>
<comment type="function">
    <text evidence="9">An essential GTPase which binds GTP, GDP and possibly (p)ppGpp with moderate affinity, with high nucleotide exchange rates and a fairly low GTP hydrolysis rate. Plays a role in control of the cell cycle, stress response, ribosome biogenesis and in those bacteria that undergo differentiation, in morphogenesis control.</text>
</comment>
<dbReference type="Pfam" id="PF01018">
    <property type="entry name" value="GTP1_OBG"/>
    <property type="match status" value="1"/>
</dbReference>
<dbReference type="SUPFAM" id="SSF52540">
    <property type="entry name" value="P-loop containing nucleoside triphosphate hydrolases"/>
    <property type="match status" value="1"/>
</dbReference>
<feature type="binding site" evidence="9">
    <location>
        <position position="202"/>
    </location>
    <ligand>
        <name>Mg(2+)</name>
        <dbReference type="ChEBI" id="CHEBI:18420"/>
    </ligand>
</feature>
<keyword evidence="7 9" id="KW-0460">Magnesium</keyword>
<feature type="binding site" evidence="9">
    <location>
        <begin position="221"/>
        <end position="224"/>
    </location>
    <ligand>
        <name>GTP</name>
        <dbReference type="ChEBI" id="CHEBI:37565"/>
    </ligand>
</feature>
<keyword evidence="15" id="KW-1185">Reference proteome</keyword>
<dbReference type="InterPro" id="IPR015349">
    <property type="entry name" value="OCT_dom"/>
</dbReference>
<dbReference type="CDD" id="cd01898">
    <property type="entry name" value="Obg"/>
    <property type="match status" value="1"/>
</dbReference>
<comment type="subunit">
    <text evidence="9">Monomer.</text>
</comment>
<dbReference type="GO" id="GO:0000287">
    <property type="term" value="F:magnesium ion binding"/>
    <property type="evidence" value="ECO:0007669"/>
    <property type="project" value="InterPro"/>
</dbReference>
<dbReference type="RefSeq" id="WP_094689146.1">
    <property type="nucleotide sequence ID" value="NZ_JACBYZ010000001.1"/>
</dbReference>
<sequence length="543" mass="59004">MAEFVDSVTVHLKGGDGGNGAHSIRREKYKPLAGPNGGNGGRGGSIILRCSEGTNSLLDFRMLPHRTAENGHHGEGDYKDGQKGDDIVLTVPVGTMVFEAKGEVGKPKHRGELLADLRTPGQTFVAAAGGQGGLGNHALANKAHRAPGFALLGEPGEERDLILELKSIADIALVGYPSAGKSSLVAALSSARPKIADYPFTTLVPNLGVVEAGDVRYTIADVPGLIPGASEGKGLGLQFLRHIERTQVIVHVIDCATYEQDRDPMADYEALEKELAAYDKNLELPIGAIPISQRPRIVVLNKMDVPDAKDLANLVRPDFEKLGLPVYEISTASHEGLKELKFALAREVSKTREIVRKLEAEHEQERVVIKPLEMARNRAKNQVGPAFNVIRHGDPEGNYWFVVKGEKIARMVIQTDFNNNEAVGYLADRLAALGVEDALKAAGAVEGDEVHMGPAGNEVVFNWEPTITAGAEGLDDAPLVSRGDDIRLCDYGYAKRRSNSQRRVDYHEEMDRRAEARAERERERRAGHWSDPSVTDSPEQPNE</sequence>
<keyword evidence="3 9" id="KW-0963">Cytoplasm</keyword>
<dbReference type="SUPFAM" id="SSF102741">
    <property type="entry name" value="Obg GTP-binding protein C-terminal domain"/>
    <property type="match status" value="1"/>
</dbReference>
<dbReference type="InterPro" id="IPR045086">
    <property type="entry name" value="OBG_GTPase"/>
</dbReference>
<dbReference type="InterPro" id="IPR006073">
    <property type="entry name" value="GTP-bd"/>
</dbReference>
<comment type="similarity">
    <text evidence="2 9">Belongs to the TRAFAC class OBG-HflX-like GTPase superfamily. OBG GTPase family.</text>
</comment>
<organism evidence="14 15">
    <name type="scientific">Aeriscardovia aeriphila</name>
    <dbReference type="NCBI Taxonomy" id="218139"/>
    <lineage>
        <taxon>Bacteria</taxon>
        <taxon>Bacillati</taxon>
        <taxon>Actinomycetota</taxon>
        <taxon>Actinomycetes</taxon>
        <taxon>Bifidobacteriales</taxon>
        <taxon>Bifidobacteriaceae</taxon>
        <taxon>Aeriscardovia</taxon>
    </lineage>
</organism>
<proteinExistence type="inferred from homology"/>
<evidence type="ECO:0000256" key="4">
    <source>
        <dbReference type="ARBA" id="ARBA00022723"/>
    </source>
</evidence>
<dbReference type="NCBIfam" id="TIGR02729">
    <property type="entry name" value="Obg_CgtA"/>
    <property type="match status" value="1"/>
</dbReference>
<dbReference type="NCBIfam" id="TIGR03595">
    <property type="entry name" value="Obg_CgtA_exten"/>
    <property type="match status" value="1"/>
</dbReference>
<dbReference type="PROSITE" id="PS00905">
    <property type="entry name" value="GTP1_OBG"/>
    <property type="match status" value="1"/>
</dbReference>
<feature type="domain" description="OCT" evidence="12">
    <location>
        <begin position="379"/>
        <end position="465"/>
    </location>
</feature>
<comment type="caution">
    <text evidence="14">The sequence shown here is derived from an EMBL/GenBank/DDBJ whole genome shotgun (WGS) entry which is preliminary data.</text>
</comment>
<dbReference type="InterPro" id="IPR014100">
    <property type="entry name" value="GTP-bd_Obg/CgtA"/>
</dbReference>
<dbReference type="GO" id="GO:0005525">
    <property type="term" value="F:GTP binding"/>
    <property type="evidence" value="ECO:0007669"/>
    <property type="project" value="UniProtKB-UniRule"/>
</dbReference>
<dbReference type="SUPFAM" id="SSF82051">
    <property type="entry name" value="Obg GTP-binding protein N-terminal domain"/>
    <property type="match status" value="1"/>
</dbReference>
<feature type="region of interest" description="Disordered" evidence="10">
    <location>
        <begin position="500"/>
        <end position="543"/>
    </location>
</feature>
<feature type="compositionally biased region" description="Polar residues" evidence="10">
    <location>
        <begin position="532"/>
        <end position="543"/>
    </location>
</feature>
<comment type="subcellular location">
    <subcellularLocation>
        <location evidence="9">Cytoplasm</location>
    </subcellularLocation>
</comment>
<keyword evidence="5 9" id="KW-0547">Nucleotide-binding</keyword>
<dbReference type="NCBIfam" id="NF008954">
    <property type="entry name" value="PRK12296.1"/>
    <property type="match status" value="1"/>
</dbReference>
<evidence type="ECO:0000256" key="3">
    <source>
        <dbReference type="ARBA" id="ARBA00022490"/>
    </source>
</evidence>